<dbReference type="InterPro" id="IPR027417">
    <property type="entry name" value="P-loop_NTPase"/>
</dbReference>
<organism evidence="4 5">
    <name type="scientific">[Myrmecia] bisecta</name>
    <dbReference type="NCBI Taxonomy" id="41462"/>
    <lineage>
        <taxon>Eukaryota</taxon>
        <taxon>Viridiplantae</taxon>
        <taxon>Chlorophyta</taxon>
        <taxon>core chlorophytes</taxon>
        <taxon>Trebouxiophyceae</taxon>
        <taxon>Trebouxiales</taxon>
        <taxon>Trebouxiaceae</taxon>
        <taxon>Myrmecia</taxon>
    </lineage>
</organism>
<keyword evidence="5" id="KW-1185">Reference proteome</keyword>
<dbReference type="PANTHER" id="PTHR11017:SF385">
    <property type="entry name" value="DISEASE RESISTANCE PROTEIN (TIR-NBS-LRR CLASS)-RELATED"/>
    <property type="match status" value="1"/>
</dbReference>
<protein>
    <recommendedName>
        <fullName evidence="6">AAA+ ATPase domain-containing protein</fullName>
    </recommendedName>
</protein>
<dbReference type="Pfam" id="PF23282">
    <property type="entry name" value="WHD_ROQ1"/>
    <property type="match status" value="1"/>
</dbReference>
<evidence type="ECO:0000313" key="5">
    <source>
        <dbReference type="Proteomes" id="UP001489004"/>
    </source>
</evidence>
<evidence type="ECO:0000313" key="4">
    <source>
        <dbReference type="EMBL" id="KAK9829904.1"/>
    </source>
</evidence>
<gene>
    <name evidence="4" type="ORF">WJX72_008585</name>
</gene>
<dbReference type="InterPro" id="IPR044974">
    <property type="entry name" value="Disease_R_plants"/>
</dbReference>
<proteinExistence type="predicted"/>
<reference evidence="4 5" key="1">
    <citation type="journal article" date="2024" name="Nat. Commun.">
        <title>Phylogenomics reveals the evolutionary origins of lichenization in chlorophyte algae.</title>
        <authorList>
            <person name="Puginier C."/>
            <person name="Libourel C."/>
            <person name="Otte J."/>
            <person name="Skaloud P."/>
            <person name="Haon M."/>
            <person name="Grisel S."/>
            <person name="Petersen M."/>
            <person name="Berrin J.G."/>
            <person name="Delaux P.M."/>
            <person name="Dal Grande F."/>
            <person name="Keller J."/>
        </authorList>
    </citation>
    <scope>NUCLEOTIDE SEQUENCE [LARGE SCALE GENOMIC DNA]</scope>
    <source>
        <strain evidence="4 5">SAG 2043</strain>
    </source>
</reference>
<comment type="caution">
    <text evidence="4">The sequence shown here is derived from an EMBL/GenBank/DDBJ whole genome shotgun (WGS) entry which is preliminary data.</text>
</comment>
<evidence type="ECO:0000259" key="2">
    <source>
        <dbReference type="Pfam" id="PF00931"/>
    </source>
</evidence>
<dbReference type="EMBL" id="JALJOR010000001">
    <property type="protein sequence ID" value="KAK9829904.1"/>
    <property type="molecule type" value="Genomic_DNA"/>
</dbReference>
<evidence type="ECO:0000259" key="3">
    <source>
        <dbReference type="Pfam" id="PF23282"/>
    </source>
</evidence>
<evidence type="ECO:0000256" key="1">
    <source>
        <dbReference type="ARBA" id="ARBA00022614"/>
    </source>
</evidence>
<evidence type="ECO:0008006" key="6">
    <source>
        <dbReference type="Google" id="ProtNLM"/>
    </source>
</evidence>
<dbReference type="InterPro" id="IPR042197">
    <property type="entry name" value="Apaf_helical"/>
</dbReference>
<accession>A0AAW1R814</accession>
<dbReference type="PRINTS" id="PR00364">
    <property type="entry name" value="DISEASERSIST"/>
</dbReference>
<dbReference type="InterPro" id="IPR002182">
    <property type="entry name" value="NB-ARC"/>
</dbReference>
<keyword evidence="1" id="KW-0433">Leucine-rich repeat</keyword>
<dbReference type="Gene3D" id="1.10.8.430">
    <property type="entry name" value="Helical domain of apoptotic protease-activating factors"/>
    <property type="match status" value="1"/>
</dbReference>
<feature type="domain" description="Disease resistance protein Roq1-like winged-helix" evidence="3">
    <location>
        <begin position="293"/>
        <end position="351"/>
    </location>
</feature>
<feature type="domain" description="NB-ARC" evidence="2">
    <location>
        <begin position="60"/>
        <end position="223"/>
    </location>
</feature>
<dbReference type="PANTHER" id="PTHR11017">
    <property type="entry name" value="LEUCINE-RICH REPEAT-CONTAINING PROTEIN"/>
    <property type="match status" value="1"/>
</dbReference>
<dbReference type="GO" id="GO:0006952">
    <property type="term" value="P:defense response"/>
    <property type="evidence" value="ECO:0007669"/>
    <property type="project" value="InterPro"/>
</dbReference>
<dbReference type="AlphaFoldDB" id="A0AAW1R814"/>
<dbReference type="Gene3D" id="3.40.50.300">
    <property type="entry name" value="P-loop containing nucleotide triphosphate hydrolases"/>
    <property type="match status" value="1"/>
</dbReference>
<dbReference type="Pfam" id="PF00931">
    <property type="entry name" value="NB-ARC"/>
    <property type="match status" value="1"/>
</dbReference>
<name>A0AAW1R814_9CHLO</name>
<dbReference type="InterPro" id="IPR058192">
    <property type="entry name" value="WHD_ROQ1-like"/>
</dbReference>
<dbReference type="Proteomes" id="UP001489004">
    <property type="component" value="Unassembled WGS sequence"/>
</dbReference>
<sequence>MASKVVRFPWDPNQTLSALVRTVVEDLERNLEPILLDGDCPAIGIKDRVDEVLDLPCMQQTGGVRWLGLTGMGGIGKTTLAKALHNRLKSDFIQSDVCYVEDVRDTTSKYGIQQVQQQMLKDLCNLSERPVGNMAGKIALQRKLEGRRKLLVLDDVGESDWELLPPQDPKRNFLSLSVLGPGSIVIITSREGGILCAAGCSLVEVDFLTPESSQRLFETYAGDIKVPADVVMSVVKACDGLPLSLKVMAGHLAGKEEQEWHQTLDKLAKGRDFPGQEKLFASLRISYDNLDSEDKQLFLDIACLLAASLPRRIGATDIQTLVDKYLLTVDKEGNVRMHDQLRDLGVSIERSAMPRTRLWGEDAAHHFPGLTKKSPLQVPDILAIPFPIPNDK</sequence>
<dbReference type="GO" id="GO:0043531">
    <property type="term" value="F:ADP binding"/>
    <property type="evidence" value="ECO:0007669"/>
    <property type="project" value="InterPro"/>
</dbReference>
<dbReference type="SUPFAM" id="SSF52540">
    <property type="entry name" value="P-loop containing nucleoside triphosphate hydrolases"/>
    <property type="match status" value="1"/>
</dbReference>